<dbReference type="EMBL" id="FJNB01000008">
    <property type="protein sequence ID" value="CZQ95700.1"/>
    <property type="molecule type" value="Genomic_DNA"/>
</dbReference>
<dbReference type="SUPFAM" id="SSF103642">
    <property type="entry name" value="Sec-C motif"/>
    <property type="match status" value="1"/>
</dbReference>
<dbReference type="STRING" id="640938.TR210_1328"/>
<gene>
    <name evidence="2" type="ORF">SAMN05216375_10722</name>
    <name evidence="1" type="ORF">TR210_1328</name>
</gene>
<dbReference type="OrthoDB" id="9814022at2"/>
<evidence type="ECO:0000313" key="3">
    <source>
        <dbReference type="Proteomes" id="UP000076878"/>
    </source>
</evidence>
<dbReference type="EMBL" id="FNYT01000007">
    <property type="protein sequence ID" value="SEJ06203.1"/>
    <property type="molecule type" value="Genomic_DNA"/>
</dbReference>
<evidence type="ECO:0000313" key="4">
    <source>
        <dbReference type="Proteomes" id="UP000199280"/>
    </source>
</evidence>
<reference evidence="1 3" key="1">
    <citation type="submission" date="2016-02" db="EMBL/GenBank/DDBJ databases">
        <authorList>
            <person name="Wen L."/>
            <person name="He K."/>
            <person name="Yang H."/>
        </authorList>
    </citation>
    <scope>NUCLEOTIDE SEQUENCE [LARGE SCALE GENOMIC DNA]</scope>
    <source>
        <strain evidence="1">Trichococcus_R210</strain>
    </source>
</reference>
<dbReference type="Proteomes" id="UP000076878">
    <property type="component" value="Unassembled WGS sequence"/>
</dbReference>
<evidence type="ECO:0000313" key="2">
    <source>
        <dbReference type="EMBL" id="SEJ06203.1"/>
    </source>
</evidence>
<sequence>MIDNRFINCNFCETTINLRAQIGYFDIPFNLHCPKCLTHIYGKMVIDQDNIGIKLEVENAHIRNTKIKVKEKYYSAELSAEFPTKKMYIRGFYDYDLSPFIRNSGFYGDSEKAIQATRKSMDFAYYFDGRWKKLKLYFDFLWNNQVTLLYPKLEKELSHYEFIPLSKITNELDANMALHQLFLTTTELTSVLQPGTLEEYIEISKLIGTNKESLEETQKFAESMSSEFNNIEKKAFKLIDTFSKIYEQLIPVVALRNASCLNNVDKEQYGIMTTNFEELSDFYAKSYEWILDNVNIVIALNNINSRNDYNSCANGKAYDEILKIASKHKKIEYIYDLEPFSTPTNSLKNRVRNAIQHFDNEIDYMSQKIVFTDRYRGNVKQEIMYLIEFADLCVENFSIIIYLLELIYQLKKLSYQSKGLIPSFILRDMQNNHQNRTNTKIGRNDPCPCGSGKKYKKCCI</sequence>
<dbReference type="Proteomes" id="UP000199280">
    <property type="component" value="Unassembled WGS sequence"/>
</dbReference>
<dbReference type="InterPro" id="IPR004027">
    <property type="entry name" value="SEC_C_motif"/>
</dbReference>
<dbReference type="AlphaFoldDB" id="A0A143YTV2"/>
<dbReference type="Pfam" id="PF02810">
    <property type="entry name" value="SEC-C"/>
    <property type="match status" value="1"/>
</dbReference>
<organism evidence="1 3">
    <name type="scientific">Trichococcus ilyis</name>
    <dbReference type="NCBI Taxonomy" id="640938"/>
    <lineage>
        <taxon>Bacteria</taxon>
        <taxon>Bacillati</taxon>
        <taxon>Bacillota</taxon>
        <taxon>Bacilli</taxon>
        <taxon>Lactobacillales</taxon>
        <taxon>Carnobacteriaceae</taxon>
        <taxon>Trichococcus</taxon>
    </lineage>
</organism>
<name>A0A143YTV2_9LACT</name>
<evidence type="ECO:0000313" key="1">
    <source>
        <dbReference type="EMBL" id="CZQ95700.1"/>
    </source>
</evidence>
<keyword evidence="4" id="KW-1185">Reference proteome</keyword>
<protein>
    <submittedName>
        <fullName evidence="1 2">Sec-c motif</fullName>
    </submittedName>
</protein>
<reference evidence="2 4" key="2">
    <citation type="submission" date="2016-10" db="EMBL/GenBank/DDBJ databases">
        <authorList>
            <person name="Varghese N."/>
            <person name="Submissions S."/>
        </authorList>
    </citation>
    <scope>NUCLEOTIDE SEQUENCE [LARGE SCALE GENOMIC DNA]</scope>
    <source>
        <strain evidence="2 4">DSM 22150</strain>
    </source>
</reference>
<dbReference type="Gene3D" id="3.10.450.50">
    <property type="match status" value="1"/>
</dbReference>
<dbReference type="RefSeq" id="WP_068622741.1">
    <property type="nucleotide sequence ID" value="NZ_FJNB01000008.1"/>
</dbReference>
<accession>A0A143YTV2</accession>
<proteinExistence type="predicted"/>